<evidence type="ECO:0000313" key="4">
    <source>
        <dbReference type="EMBL" id="MDN7240977.1"/>
    </source>
</evidence>
<dbReference type="Pfam" id="PF00563">
    <property type="entry name" value="EAL"/>
    <property type="match status" value="1"/>
</dbReference>
<reference evidence="4 5" key="1">
    <citation type="submission" date="2023-06" db="EMBL/GenBank/DDBJ databases">
        <title>Novel species in genus Planococcus.</title>
        <authorList>
            <person name="Ning S."/>
        </authorList>
    </citation>
    <scope>NUCLEOTIDE SEQUENCE [LARGE SCALE GENOMIC DNA]</scope>
    <source>
        <strain evidence="4 5">N028</strain>
    </source>
</reference>
<dbReference type="NCBIfam" id="TIGR00254">
    <property type="entry name" value="GGDEF"/>
    <property type="match status" value="1"/>
</dbReference>
<dbReference type="SMART" id="SM00267">
    <property type="entry name" value="GGDEF"/>
    <property type="match status" value="1"/>
</dbReference>
<name>A0ABT8MZA3_9BACL</name>
<feature type="transmembrane region" description="Helical" evidence="1">
    <location>
        <begin position="65"/>
        <end position="89"/>
    </location>
</feature>
<keyword evidence="1" id="KW-0472">Membrane</keyword>
<dbReference type="CDD" id="cd01949">
    <property type="entry name" value="GGDEF"/>
    <property type="match status" value="1"/>
</dbReference>
<dbReference type="RefSeq" id="WP_301722869.1">
    <property type="nucleotide sequence ID" value="NZ_JAUJWV010000001.1"/>
</dbReference>
<feature type="transmembrane region" description="Helical" evidence="1">
    <location>
        <begin position="268"/>
        <end position="286"/>
    </location>
</feature>
<dbReference type="SUPFAM" id="SSF55073">
    <property type="entry name" value="Nucleotide cyclase"/>
    <property type="match status" value="1"/>
</dbReference>
<dbReference type="InterPro" id="IPR043128">
    <property type="entry name" value="Rev_trsase/Diguanyl_cyclase"/>
</dbReference>
<dbReference type="PROSITE" id="PS50883">
    <property type="entry name" value="EAL"/>
    <property type="match status" value="1"/>
</dbReference>
<feature type="transmembrane region" description="Helical" evidence="1">
    <location>
        <begin position="7"/>
        <end position="24"/>
    </location>
</feature>
<dbReference type="PANTHER" id="PTHR44757">
    <property type="entry name" value="DIGUANYLATE CYCLASE DGCP"/>
    <property type="match status" value="1"/>
</dbReference>
<dbReference type="Gene3D" id="3.30.70.270">
    <property type="match status" value="1"/>
</dbReference>
<dbReference type="InterPro" id="IPR000160">
    <property type="entry name" value="GGDEF_dom"/>
</dbReference>
<dbReference type="InterPro" id="IPR001633">
    <property type="entry name" value="EAL_dom"/>
</dbReference>
<dbReference type="CDD" id="cd01948">
    <property type="entry name" value="EAL"/>
    <property type="match status" value="1"/>
</dbReference>
<organism evidence="4 5">
    <name type="scientific">Planococcus shixiaomingii</name>
    <dbReference type="NCBI Taxonomy" id="3058393"/>
    <lineage>
        <taxon>Bacteria</taxon>
        <taxon>Bacillati</taxon>
        <taxon>Bacillota</taxon>
        <taxon>Bacilli</taxon>
        <taxon>Bacillales</taxon>
        <taxon>Caryophanaceae</taxon>
        <taxon>Planococcus</taxon>
    </lineage>
</organism>
<keyword evidence="1" id="KW-1133">Transmembrane helix</keyword>
<evidence type="ECO:0000259" key="3">
    <source>
        <dbReference type="PROSITE" id="PS50887"/>
    </source>
</evidence>
<dbReference type="InterPro" id="IPR029787">
    <property type="entry name" value="Nucleotide_cyclase"/>
</dbReference>
<feature type="transmembrane region" description="Helical" evidence="1">
    <location>
        <begin position="198"/>
        <end position="220"/>
    </location>
</feature>
<feature type="transmembrane region" description="Helical" evidence="1">
    <location>
        <begin position="36"/>
        <end position="53"/>
    </location>
</feature>
<dbReference type="SUPFAM" id="SSF141868">
    <property type="entry name" value="EAL domain-like"/>
    <property type="match status" value="1"/>
</dbReference>
<accession>A0ABT8MZA3</accession>
<gene>
    <name evidence="4" type="ORF">QWY14_04205</name>
</gene>
<sequence>MFKTSRIPILTLIAITFAYFMWTMTYNEETWLKSAGIYGIQLFAAAISFIWLFKAYNRQTDRYRNFWLLLSLGMLCSLSGSFITLLIQVSQKVIAPPASASFFWVLSYLFLLAALVYKAKEIGAVFSNKTYLFNIVIYMITAIGISYYFLIGPLLFIPETSSLISIFAIGYQVADLGILFFSIMLYYHIQFQNGKRVLLFLIAGLILQLIADSLLAYLSITGKFQTGNAVEFMWIVALLLIGFTGFYEDGGETVEYKKSDSLFKKKEYFLPYASIIVLIILVFYSYQWNFNALSISLLTTFLMVLGRQLIIIIKNNELMDELKHLAYHDPLTGLANRFSFIEDIQMTLKQNANTRVALLLIDLDRFKVVNDTLGHHIGDLILVETAARLRQVANANSHIYRLGGDEFVVILAEASEASAAESAKMILDSFQKSFSVMAYEIDLTPSIGISLFPEHGTTKEDLLKNADAAMYLSKERGKNEFTFYNAELNSYMKRKMEMENHLKKAIDKNQFSLVYQPKVNFLTNKIVGMEALLRWEHPEYGLVSPAEFIPIAEETGQIEAIGKWVLETACKQNKSWQNQGFPPLSVSVNVSVLQFQNGKFLKTVKSVLEESKLDAQFLELEITESIMQNIRESKDILTHLKALGVKISIDDFGTGYSSLHILSKLPIDTIKIDKSFIDELDQLDRSPIIKAIIDLSLNLNLSIVAEGIETENQLAFLQESGCMIGQGYLFSKPLKTNEFEQLIKINGLKSFEKQHSL</sequence>
<dbReference type="PANTHER" id="PTHR44757:SF2">
    <property type="entry name" value="BIOFILM ARCHITECTURE MAINTENANCE PROTEIN MBAA"/>
    <property type="match status" value="1"/>
</dbReference>
<feature type="transmembrane region" description="Helical" evidence="1">
    <location>
        <begin position="163"/>
        <end position="186"/>
    </location>
</feature>
<proteinExistence type="predicted"/>
<evidence type="ECO:0000259" key="2">
    <source>
        <dbReference type="PROSITE" id="PS50883"/>
    </source>
</evidence>
<feature type="domain" description="GGDEF" evidence="3">
    <location>
        <begin position="354"/>
        <end position="486"/>
    </location>
</feature>
<comment type="caution">
    <text evidence="4">The sequence shown here is derived from an EMBL/GenBank/DDBJ whole genome shotgun (WGS) entry which is preliminary data.</text>
</comment>
<dbReference type="InterPro" id="IPR035919">
    <property type="entry name" value="EAL_sf"/>
</dbReference>
<dbReference type="SMART" id="SM00052">
    <property type="entry name" value="EAL"/>
    <property type="match status" value="1"/>
</dbReference>
<evidence type="ECO:0000256" key="1">
    <source>
        <dbReference type="SAM" id="Phobius"/>
    </source>
</evidence>
<keyword evidence="1" id="KW-0812">Transmembrane</keyword>
<feature type="transmembrane region" description="Helical" evidence="1">
    <location>
        <begin position="101"/>
        <end position="119"/>
    </location>
</feature>
<dbReference type="Proteomes" id="UP001172055">
    <property type="component" value="Unassembled WGS sequence"/>
</dbReference>
<feature type="transmembrane region" description="Helical" evidence="1">
    <location>
        <begin position="232"/>
        <end position="247"/>
    </location>
</feature>
<dbReference type="Gene3D" id="3.20.20.450">
    <property type="entry name" value="EAL domain"/>
    <property type="match status" value="1"/>
</dbReference>
<dbReference type="InterPro" id="IPR052155">
    <property type="entry name" value="Biofilm_reg_signaling"/>
</dbReference>
<protein>
    <submittedName>
        <fullName evidence="4">EAL domain-containing protein</fullName>
    </submittedName>
</protein>
<dbReference type="PROSITE" id="PS50887">
    <property type="entry name" value="GGDEF"/>
    <property type="match status" value="1"/>
</dbReference>
<feature type="transmembrane region" description="Helical" evidence="1">
    <location>
        <begin position="131"/>
        <end position="151"/>
    </location>
</feature>
<dbReference type="Pfam" id="PF00990">
    <property type="entry name" value="GGDEF"/>
    <property type="match status" value="1"/>
</dbReference>
<dbReference type="EMBL" id="JAUJWV010000001">
    <property type="protein sequence ID" value="MDN7240977.1"/>
    <property type="molecule type" value="Genomic_DNA"/>
</dbReference>
<evidence type="ECO:0000313" key="5">
    <source>
        <dbReference type="Proteomes" id="UP001172055"/>
    </source>
</evidence>
<keyword evidence="5" id="KW-1185">Reference proteome</keyword>
<feature type="domain" description="EAL" evidence="2">
    <location>
        <begin position="495"/>
        <end position="747"/>
    </location>
</feature>